<evidence type="ECO:0000256" key="3">
    <source>
        <dbReference type="ARBA" id="ARBA00022833"/>
    </source>
</evidence>
<keyword evidence="1" id="KW-0479">Metal-binding</keyword>
<sequence>MAQPEHILLNTIPRSRFLVDVSPKVDQLPVTHPSRLGPDARINGFPIKQATDRFFKDNPHYHPVNAHLWNIELVTPPFEDSIHAVPGVIANYRMWPSVALTVESLRDNGEPAIFDRSTLCENGDILLGVCFQHGRNSKGRKCKHSQIRIPLLIPPHPSPAGVSTREHASEPLPATAAQPLRNVRRRTSSALVAPGGAPGGSSGANPVIPQVALRPRETPRDHPVPDPRPLVVSLGPEFPARAVPAPHGPPRRLPTKDTWPDLFCPICLSIFTEPMLLVPCWHTFCYGCAVRTRCTEQGKSCPICRTKIDDVQADDVKESVINTRLNAQRERMDVSDLVEHRRQVREINERLRRHSTIRALY</sequence>
<dbReference type="InterPro" id="IPR013083">
    <property type="entry name" value="Znf_RING/FYVE/PHD"/>
</dbReference>
<organism evidence="7 8">
    <name type="scientific">Naematelia encephala</name>
    <dbReference type="NCBI Taxonomy" id="71784"/>
    <lineage>
        <taxon>Eukaryota</taxon>
        <taxon>Fungi</taxon>
        <taxon>Dikarya</taxon>
        <taxon>Basidiomycota</taxon>
        <taxon>Agaricomycotina</taxon>
        <taxon>Tremellomycetes</taxon>
        <taxon>Tremellales</taxon>
        <taxon>Naemateliaceae</taxon>
        <taxon>Naematelia</taxon>
    </lineage>
</organism>
<name>A0A1Y2BJH8_9TREE</name>
<keyword evidence="3" id="KW-0862">Zinc</keyword>
<feature type="region of interest" description="Disordered" evidence="5">
    <location>
        <begin position="153"/>
        <end position="175"/>
    </location>
</feature>
<evidence type="ECO:0000313" key="7">
    <source>
        <dbReference type="EMBL" id="ORY34275.1"/>
    </source>
</evidence>
<dbReference type="Proteomes" id="UP000193986">
    <property type="component" value="Unassembled WGS sequence"/>
</dbReference>
<reference evidence="7 8" key="1">
    <citation type="submission" date="2016-07" db="EMBL/GenBank/DDBJ databases">
        <title>Pervasive Adenine N6-methylation of Active Genes in Fungi.</title>
        <authorList>
            <consortium name="DOE Joint Genome Institute"/>
            <person name="Mondo S.J."/>
            <person name="Dannebaum R.O."/>
            <person name="Kuo R.C."/>
            <person name="Labutti K."/>
            <person name="Haridas S."/>
            <person name="Kuo A."/>
            <person name="Salamov A."/>
            <person name="Ahrendt S.R."/>
            <person name="Lipzen A."/>
            <person name="Sullivan W."/>
            <person name="Andreopoulos W.B."/>
            <person name="Clum A."/>
            <person name="Lindquist E."/>
            <person name="Daum C."/>
            <person name="Ramamoorthy G.K."/>
            <person name="Gryganskyi A."/>
            <person name="Culley D."/>
            <person name="Magnuson J.K."/>
            <person name="James T.Y."/>
            <person name="O'Malley M.A."/>
            <person name="Stajich J.E."/>
            <person name="Spatafora J.W."/>
            <person name="Visel A."/>
            <person name="Grigoriev I.V."/>
        </authorList>
    </citation>
    <scope>NUCLEOTIDE SEQUENCE [LARGE SCALE GENOMIC DNA]</scope>
    <source>
        <strain evidence="7 8">68-887.2</strain>
    </source>
</reference>
<gene>
    <name evidence="7" type="ORF">BCR39DRAFT_596958</name>
</gene>
<protein>
    <recommendedName>
        <fullName evidence="6">RING-type domain-containing protein</fullName>
    </recommendedName>
</protein>
<dbReference type="PANTHER" id="PTHR25462">
    <property type="entry name" value="BONUS, ISOFORM C-RELATED"/>
    <property type="match status" value="1"/>
</dbReference>
<dbReference type="SMART" id="SM00184">
    <property type="entry name" value="RING"/>
    <property type="match status" value="1"/>
</dbReference>
<dbReference type="EMBL" id="MCFC01000003">
    <property type="protein sequence ID" value="ORY34275.1"/>
    <property type="molecule type" value="Genomic_DNA"/>
</dbReference>
<dbReference type="PROSITE" id="PS50089">
    <property type="entry name" value="ZF_RING_2"/>
    <property type="match status" value="1"/>
</dbReference>
<dbReference type="SUPFAM" id="SSF57850">
    <property type="entry name" value="RING/U-box"/>
    <property type="match status" value="1"/>
</dbReference>
<dbReference type="AlphaFoldDB" id="A0A1Y2BJH8"/>
<evidence type="ECO:0000256" key="4">
    <source>
        <dbReference type="PROSITE-ProRule" id="PRU00175"/>
    </source>
</evidence>
<dbReference type="OrthoDB" id="9049620at2759"/>
<dbReference type="InterPro" id="IPR047153">
    <property type="entry name" value="TRIM45/56/19-like"/>
</dbReference>
<evidence type="ECO:0000256" key="5">
    <source>
        <dbReference type="SAM" id="MobiDB-lite"/>
    </source>
</evidence>
<feature type="domain" description="RING-type" evidence="6">
    <location>
        <begin position="264"/>
        <end position="305"/>
    </location>
</feature>
<dbReference type="Gene3D" id="3.30.40.10">
    <property type="entry name" value="Zinc/RING finger domain, C3HC4 (zinc finger)"/>
    <property type="match status" value="1"/>
</dbReference>
<dbReference type="InterPro" id="IPR017907">
    <property type="entry name" value="Znf_RING_CS"/>
</dbReference>
<evidence type="ECO:0000313" key="8">
    <source>
        <dbReference type="Proteomes" id="UP000193986"/>
    </source>
</evidence>
<keyword evidence="2 4" id="KW-0863">Zinc-finger</keyword>
<keyword evidence="8" id="KW-1185">Reference proteome</keyword>
<evidence type="ECO:0000256" key="1">
    <source>
        <dbReference type="ARBA" id="ARBA00022723"/>
    </source>
</evidence>
<dbReference type="InterPro" id="IPR001841">
    <property type="entry name" value="Znf_RING"/>
</dbReference>
<evidence type="ECO:0000256" key="2">
    <source>
        <dbReference type="ARBA" id="ARBA00022771"/>
    </source>
</evidence>
<dbReference type="Pfam" id="PF13920">
    <property type="entry name" value="zf-C3HC4_3"/>
    <property type="match status" value="1"/>
</dbReference>
<dbReference type="GO" id="GO:0008270">
    <property type="term" value="F:zinc ion binding"/>
    <property type="evidence" value="ECO:0007669"/>
    <property type="project" value="UniProtKB-KW"/>
</dbReference>
<dbReference type="GO" id="GO:0061630">
    <property type="term" value="F:ubiquitin protein ligase activity"/>
    <property type="evidence" value="ECO:0007669"/>
    <property type="project" value="TreeGrafter"/>
</dbReference>
<dbReference type="InParanoid" id="A0A1Y2BJH8"/>
<comment type="caution">
    <text evidence="7">The sequence shown here is derived from an EMBL/GenBank/DDBJ whole genome shotgun (WGS) entry which is preliminary data.</text>
</comment>
<evidence type="ECO:0000259" key="6">
    <source>
        <dbReference type="PROSITE" id="PS50089"/>
    </source>
</evidence>
<accession>A0A1Y2BJH8</accession>
<dbReference type="PROSITE" id="PS00518">
    <property type="entry name" value="ZF_RING_1"/>
    <property type="match status" value="1"/>
</dbReference>
<dbReference type="STRING" id="71784.A0A1Y2BJH8"/>
<dbReference type="PANTHER" id="PTHR25462:SF296">
    <property type="entry name" value="MEIOTIC P26, ISOFORM F"/>
    <property type="match status" value="1"/>
</dbReference>
<proteinExistence type="predicted"/>